<evidence type="ECO:0000313" key="1">
    <source>
        <dbReference type="EMBL" id="CAF1118349.1"/>
    </source>
</evidence>
<dbReference type="PANTHER" id="PTHR46464:SF2">
    <property type="entry name" value="ANKYRIN AND ARMADILLO REPEAT-CONTAINING PROTEIN"/>
    <property type="match status" value="1"/>
</dbReference>
<protein>
    <submittedName>
        <fullName evidence="1">Uncharacterized protein</fullName>
    </submittedName>
</protein>
<comment type="caution">
    <text evidence="1">The sequence shown here is derived from an EMBL/GenBank/DDBJ whole genome shotgun (WGS) entry which is preliminary data.</text>
</comment>
<name>A0A814QBK9_ADIRI</name>
<dbReference type="EMBL" id="CAJNOJ010000104">
    <property type="protein sequence ID" value="CAF1118349.1"/>
    <property type="molecule type" value="Genomic_DNA"/>
</dbReference>
<reference evidence="1" key="1">
    <citation type="submission" date="2021-02" db="EMBL/GenBank/DDBJ databases">
        <authorList>
            <person name="Nowell W R."/>
        </authorList>
    </citation>
    <scope>NUCLEOTIDE SEQUENCE</scope>
</reference>
<dbReference type="AlphaFoldDB" id="A0A814QBK9"/>
<proteinExistence type="predicted"/>
<dbReference type="Proteomes" id="UP000663852">
    <property type="component" value="Unassembled WGS sequence"/>
</dbReference>
<evidence type="ECO:0000313" key="2">
    <source>
        <dbReference type="Proteomes" id="UP000663852"/>
    </source>
</evidence>
<dbReference type="InterPro" id="IPR043379">
    <property type="entry name" value="ANKAR"/>
</dbReference>
<gene>
    <name evidence="1" type="ORF">EDS130_LOCUS20910</name>
</gene>
<accession>A0A814QBK9</accession>
<dbReference type="PANTHER" id="PTHR46464">
    <property type="entry name" value="ANK_REP_REGION DOMAIN-CONTAINING PROTEIN"/>
    <property type="match status" value="1"/>
</dbReference>
<organism evidence="1 2">
    <name type="scientific">Adineta ricciae</name>
    <name type="common">Rotifer</name>
    <dbReference type="NCBI Taxonomy" id="249248"/>
    <lineage>
        <taxon>Eukaryota</taxon>
        <taxon>Metazoa</taxon>
        <taxon>Spiralia</taxon>
        <taxon>Gnathifera</taxon>
        <taxon>Rotifera</taxon>
        <taxon>Eurotatoria</taxon>
        <taxon>Bdelloidea</taxon>
        <taxon>Adinetida</taxon>
        <taxon>Adinetidae</taxon>
        <taxon>Adineta</taxon>
    </lineage>
</organism>
<sequence length="154" mass="17555">MQSFVKRKPFSGVPHALIAANAIDCLCDLFSSKNDTTIGVASIALGYLSYIHEGERKLLHRCRGELDIMAFLKVYNCLPGQPSRLSKHLLESWDRYSVLKLPKLRSRGSNVRYYQVFSNNIERLRVPSSTTVEKESNRSSPVKFYLPPIRSKVH</sequence>